<reference evidence="1 2" key="1">
    <citation type="submission" date="2016-07" db="EMBL/GenBank/DDBJ databases">
        <title>Pervasive Adenine N6-methylation of Active Genes in Fungi.</title>
        <authorList>
            <consortium name="DOE Joint Genome Institute"/>
            <person name="Mondo S.J."/>
            <person name="Dannebaum R.O."/>
            <person name="Kuo R.C."/>
            <person name="Labutti K."/>
            <person name="Haridas S."/>
            <person name="Kuo A."/>
            <person name="Salamov A."/>
            <person name="Ahrendt S.R."/>
            <person name="Lipzen A."/>
            <person name="Sullivan W."/>
            <person name="Andreopoulos W.B."/>
            <person name="Clum A."/>
            <person name="Lindquist E."/>
            <person name="Daum C."/>
            <person name="Ramamoorthy G.K."/>
            <person name="Gryganskyi A."/>
            <person name="Culley D."/>
            <person name="Magnuson J.K."/>
            <person name="James T.Y."/>
            <person name="O'Malley M.A."/>
            <person name="Stajich J.E."/>
            <person name="Spatafora J.W."/>
            <person name="Visel A."/>
            <person name="Grigoriev I.V."/>
        </authorList>
    </citation>
    <scope>NUCLEOTIDE SEQUENCE [LARGE SCALE GENOMIC DNA]</scope>
    <source>
        <strain evidence="1 2">NRRL 1336</strain>
    </source>
</reference>
<name>A0A1X2J063_9FUNG</name>
<dbReference type="Proteomes" id="UP000193560">
    <property type="component" value="Unassembled WGS sequence"/>
</dbReference>
<comment type="caution">
    <text evidence="1">The sequence shown here is derived from an EMBL/GenBank/DDBJ whole genome shotgun (WGS) entry which is preliminary data.</text>
</comment>
<dbReference type="AlphaFoldDB" id="A0A1X2J063"/>
<evidence type="ECO:0000313" key="2">
    <source>
        <dbReference type="Proteomes" id="UP000193560"/>
    </source>
</evidence>
<dbReference type="EMBL" id="MCGE01000002">
    <property type="protein sequence ID" value="ORZ24361.1"/>
    <property type="molecule type" value="Genomic_DNA"/>
</dbReference>
<keyword evidence="2" id="KW-1185">Reference proteome</keyword>
<organism evidence="1 2">
    <name type="scientific">Absidia repens</name>
    <dbReference type="NCBI Taxonomy" id="90262"/>
    <lineage>
        <taxon>Eukaryota</taxon>
        <taxon>Fungi</taxon>
        <taxon>Fungi incertae sedis</taxon>
        <taxon>Mucoromycota</taxon>
        <taxon>Mucoromycotina</taxon>
        <taxon>Mucoromycetes</taxon>
        <taxon>Mucorales</taxon>
        <taxon>Cunninghamellaceae</taxon>
        <taxon>Absidia</taxon>
    </lineage>
</organism>
<proteinExistence type="predicted"/>
<sequence>MLGMVPTNYWRSSPTCTKQDLVDVVVVLSPPFFTYYFKIVHFIDIKMINIATRLPLDP</sequence>
<gene>
    <name evidence="1" type="ORF">BCR42DRAFT_402777</name>
</gene>
<accession>A0A1X2J063</accession>
<protein>
    <submittedName>
        <fullName evidence="1">Uncharacterized protein</fullName>
    </submittedName>
</protein>
<evidence type="ECO:0000313" key="1">
    <source>
        <dbReference type="EMBL" id="ORZ24361.1"/>
    </source>
</evidence>